<dbReference type="GO" id="GO:0003676">
    <property type="term" value="F:nucleic acid binding"/>
    <property type="evidence" value="ECO:0007669"/>
    <property type="project" value="InterPro"/>
</dbReference>
<evidence type="ECO:0000259" key="1">
    <source>
        <dbReference type="Pfam" id="PF03184"/>
    </source>
</evidence>
<dbReference type="Proteomes" id="UP000704712">
    <property type="component" value="Unassembled WGS sequence"/>
</dbReference>
<organism evidence="2 3">
    <name type="scientific">Phytophthora infestans</name>
    <name type="common">Potato late blight agent</name>
    <name type="synonym">Botrytis infestans</name>
    <dbReference type="NCBI Taxonomy" id="4787"/>
    <lineage>
        <taxon>Eukaryota</taxon>
        <taxon>Sar</taxon>
        <taxon>Stramenopiles</taxon>
        <taxon>Oomycota</taxon>
        <taxon>Peronosporomycetes</taxon>
        <taxon>Peronosporales</taxon>
        <taxon>Peronosporaceae</taxon>
        <taxon>Phytophthora</taxon>
    </lineage>
</organism>
<dbReference type="AlphaFoldDB" id="A0A8S9VAP9"/>
<sequence length="233" mass="26194">MDQTAVYIDMNPNTTIDFVGAKHVDVVQGMTENAFRASVFLCASATGDKLPPMIIFAGVVGATVEEEVQQNPLHRHQAILTVQKKAYCDESRILYWIDEVSHSLEAHRFWYSISTFRQPKKHKMDSVRLKLEGECSTEVEFIPPGITGVAQPMDVSVMRVFKKRCRELYVAHHIDNGFSPDPAARRDLITRIVVQAWNEVPAKTIQRGFIRAGIVPFGPRESNGRFGIAKPAQ</sequence>
<dbReference type="Pfam" id="PF03184">
    <property type="entry name" value="DDE_1"/>
    <property type="match status" value="1"/>
</dbReference>
<reference evidence="2" key="1">
    <citation type="submission" date="2020-03" db="EMBL/GenBank/DDBJ databases">
        <title>Hybrid Assembly of Korean Phytophthora infestans isolates.</title>
        <authorList>
            <person name="Prokchorchik M."/>
            <person name="Lee Y."/>
            <person name="Seo J."/>
            <person name="Cho J.-H."/>
            <person name="Park Y.-E."/>
            <person name="Jang D.-C."/>
            <person name="Im J.-S."/>
            <person name="Choi J.-G."/>
            <person name="Park H.-J."/>
            <person name="Lee G.-B."/>
            <person name="Lee Y.-G."/>
            <person name="Hong S.-Y."/>
            <person name="Cho K."/>
            <person name="Sohn K.H."/>
        </authorList>
    </citation>
    <scope>NUCLEOTIDE SEQUENCE</scope>
    <source>
        <strain evidence="2">KR_2_A2</strain>
    </source>
</reference>
<dbReference type="GO" id="GO:0004519">
    <property type="term" value="F:endonuclease activity"/>
    <property type="evidence" value="ECO:0007669"/>
    <property type="project" value="UniProtKB-KW"/>
</dbReference>
<accession>A0A8S9VAP9</accession>
<comment type="caution">
    <text evidence="2">The sequence shown here is derived from an EMBL/GenBank/DDBJ whole genome shotgun (WGS) entry which is preliminary data.</text>
</comment>
<keyword evidence="2" id="KW-0255">Endonuclease</keyword>
<dbReference type="EMBL" id="JAACNO010000105">
    <property type="protein sequence ID" value="KAF4149931.1"/>
    <property type="molecule type" value="Genomic_DNA"/>
</dbReference>
<keyword evidence="2" id="KW-0378">Hydrolase</keyword>
<protein>
    <submittedName>
        <fullName evidence="2">DDE superfamily endonuclease</fullName>
    </submittedName>
</protein>
<proteinExistence type="predicted"/>
<name>A0A8S9VAP9_PHYIN</name>
<keyword evidence="2" id="KW-0540">Nuclease</keyword>
<evidence type="ECO:0000313" key="3">
    <source>
        <dbReference type="Proteomes" id="UP000704712"/>
    </source>
</evidence>
<gene>
    <name evidence="2" type="ORF">GN958_ATG00870</name>
</gene>
<dbReference type="InterPro" id="IPR004875">
    <property type="entry name" value="DDE_SF_endonuclease_dom"/>
</dbReference>
<evidence type="ECO:0000313" key="2">
    <source>
        <dbReference type="EMBL" id="KAF4149931.1"/>
    </source>
</evidence>
<feature type="domain" description="DDE-1" evidence="1">
    <location>
        <begin position="36"/>
        <end position="209"/>
    </location>
</feature>